<evidence type="ECO:0000313" key="6">
    <source>
        <dbReference type="Proteomes" id="UP000823851"/>
    </source>
</evidence>
<evidence type="ECO:0000256" key="3">
    <source>
        <dbReference type="SAM" id="MobiDB-lite"/>
    </source>
</evidence>
<keyword evidence="1" id="KW-0328">Glycosyltransferase</keyword>
<evidence type="ECO:0000259" key="4">
    <source>
        <dbReference type="Pfam" id="PF00535"/>
    </source>
</evidence>
<dbReference type="CDD" id="cd00761">
    <property type="entry name" value="Glyco_tranf_GTA_type"/>
    <property type="match status" value="1"/>
</dbReference>
<evidence type="ECO:0000256" key="2">
    <source>
        <dbReference type="ARBA" id="ARBA00022679"/>
    </source>
</evidence>
<dbReference type="InterPro" id="IPR001173">
    <property type="entry name" value="Glyco_trans_2-like"/>
</dbReference>
<feature type="region of interest" description="Disordered" evidence="3">
    <location>
        <begin position="138"/>
        <end position="165"/>
    </location>
</feature>
<feature type="domain" description="Glycosyltransferase 2-like" evidence="4">
    <location>
        <begin position="6"/>
        <end position="134"/>
    </location>
</feature>
<dbReference type="PANTHER" id="PTHR22916:SF51">
    <property type="entry name" value="GLYCOSYLTRANSFERASE EPSH-RELATED"/>
    <property type="match status" value="1"/>
</dbReference>
<dbReference type="AlphaFoldDB" id="A0A9D2U076"/>
<evidence type="ECO:0000313" key="5">
    <source>
        <dbReference type="EMBL" id="HJD32845.1"/>
    </source>
</evidence>
<reference evidence="5" key="1">
    <citation type="journal article" date="2021" name="PeerJ">
        <title>Extensive microbial diversity within the chicken gut microbiome revealed by metagenomics and culture.</title>
        <authorList>
            <person name="Gilroy R."/>
            <person name="Ravi A."/>
            <person name="Getino M."/>
            <person name="Pursley I."/>
            <person name="Horton D.L."/>
            <person name="Alikhan N.F."/>
            <person name="Baker D."/>
            <person name="Gharbi K."/>
            <person name="Hall N."/>
            <person name="Watson M."/>
            <person name="Adriaenssens E.M."/>
            <person name="Foster-Nyarko E."/>
            <person name="Jarju S."/>
            <person name="Secka A."/>
            <person name="Antonio M."/>
            <person name="Oren A."/>
            <person name="Chaudhuri R.R."/>
            <person name="La Ragione R."/>
            <person name="Hildebrand F."/>
            <person name="Pallen M.J."/>
        </authorList>
    </citation>
    <scope>NUCLEOTIDE SEQUENCE</scope>
    <source>
        <strain evidence="5">ChiHjej8B7-25341</strain>
    </source>
</reference>
<keyword evidence="2" id="KW-0808">Transferase</keyword>
<reference evidence="5" key="2">
    <citation type="submission" date="2021-04" db="EMBL/GenBank/DDBJ databases">
        <authorList>
            <person name="Gilroy R."/>
        </authorList>
    </citation>
    <scope>NUCLEOTIDE SEQUENCE</scope>
    <source>
        <strain evidence="5">ChiHjej8B7-25341</strain>
    </source>
</reference>
<proteinExistence type="predicted"/>
<dbReference type="Proteomes" id="UP000823851">
    <property type="component" value="Unassembled WGS sequence"/>
</dbReference>
<accession>A0A9D2U076</accession>
<dbReference type="InterPro" id="IPR029044">
    <property type="entry name" value="Nucleotide-diphossugar_trans"/>
</dbReference>
<protein>
    <submittedName>
        <fullName evidence="5">Glycosyltransferase family 2 protein</fullName>
    </submittedName>
</protein>
<dbReference type="PANTHER" id="PTHR22916">
    <property type="entry name" value="GLYCOSYLTRANSFERASE"/>
    <property type="match status" value="1"/>
</dbReference>
<sequence length="376" mass="42285">MSGLITVIVPVYNAQAYLPDCLESLLAQAFRRLEILVVDDGSTDASARVCEDYMRRDGRVRLIRKENGGVSSARNLGLEQAKGDYIAFVDADDWILPHMLQEQEQLLRSRNADMILDDYLETGEQDREAFRERIKAQEARKKNAARKGNTSRKEEASPEPGQPEAGEAACILTDAAGYVNDYLLQSGTRCWSILFRREAVGDVRFPEGLSIGEDLLFLARLAPRLKRVLVRGKKDYCYYQNEAGAMFSGFRPSYMDQITCWELAEKELSSFGGKARERVRLGRFQAALLVAGKLAETDIFGTCGTAAGQKIPEDEYKEYLRICYRAAAGAWKGLGRKGRGQLPVGCRVKGLLFLCVPPGYMRLYHIWKRKKRQGGR</sequence>
<gene>
    <name evidence="5" type="ORF">H9912_13025</name>
</gene>
<dbReference type="GO" id="GO:0016757">
    <property type="term" value="F:glycosyltransferase activity"/>
    <property type="evidence" value="ECO:0007669"/>
    <property type="project" value="UniProtKB-KW"/>
</dbReference>
<dbReference type="Pfam" id="PF00535">
    <property type="entry name" value="Glycos_transf_2"/>
    <property type="match status" value="1"/>
</dbReference>
<dbReference type="EMBL" id="DWUW01000371">
    <property type="protein sequence ID" value="HJD32845.1"/>
    <property type="molecule type" value="Genomic_DNA"/>
</dbReference>
<dbReference type="SUPFAM" id="SSF53448">
    <property type="entry name" value="Nucleotide-diphospho-sugar transferases"/>
    <property type="match status" value="1"/>
</dbReference>
<name>A0A9D2U076_9FIRM</name>
<dbReference type="Gene3D" id="3.90.550.10">
    <property type="entry name" value="Spore Coat Polysaccharide Biosynthesis Protein SpsA, Chain A"/>
    <property type="match status" value="1"/>
</dbReference>
<comment type="caution">
    <text evidence="5">The sequence shown here is derived from an EMBL/GenBank/DDBJ whole genome shotgun (WGS) entry which is preliminary data.</text>
</comment>
<evidence type="ECO:0000256" key="1">
    <source>
        <dbReference type="ARBA" id="ARBA00022676"/>
    </source>
</evidence>
<organism evidence="5 6">
    <name type="scientific">Candidatus Eisenbergiella stercorigallinarum</name>
    <dbReference type="NCBI Taxonomy" id="2838557"/>
    <lineage>
        <taxon>Bacteria</taxon>
        <taxon>Bacillati</taxon>
        <taxon>Bacillota</taxon>
        <taxon>Clostridia</taxon>
        <taxon>Lachnospirales</taxon>
        <taxon>Lachnospiraceae</taxon>
        <taxon>Eisenbergiella</taxon>
    </lineage>
</organism>